<dbReference type="Proteomes" id="UP000324222">
    <property type="component" value="Unassembled WGS sequence"/>
</dbReference>
<evidence type="ECO:0000313" key="2">
    <source>
        <dbReference type="EMBL" id="MPC78362.1"/>
    </source>
</evidence>
<protein>
    <submittedName>
        <fullName evidence="2">Uncharacterized protein</fullName>
    </submittedName>
</protein>
<reference evidence="2 3" key="1">
    <citation type="submission" date="2019-05" db="EMBL/GenBank/DDBJ databases">
        <title>Another draft genome of Portunus trituberculatus and its Hox gene families provides insights of decapod evolution.</title>
        <authorList>
            <person name="Jeong J.-H."/>
            <person name="Song I."/>
            <person name="Kim S."/>
            <person name="Choi T."/>
            <person name="Kim D."/>
            <person name="Ryu S."/>
            <person name="Kim W."/>
        </authorList>
    </citation>
    <scope>NUCLEOTIDE SEQUENCE [LARGE SCALE GENOMIC DNA]</scope>
    <source>
        <tissue evidence="2">Muscle</tissue>
    </source>
</reference>
<comment type="caution">
    <text evidence="2">The sequence shown here is derived from an EMBL/GenBank/DDBJ whole genome shotgun (WGS) entry which is preliminary data.</text>
</comment>
<organism evidence="2 3">
    <name type="scientific">Portunus trituberculatus</name>
    <name type="common">Swimming crab</name>
    <name type="synonym">Neptunus trituberculatus</name>
    <dbReference type="NCBI Taxonomy" id="210409"/>
    <lineage>
        <taxon>Eukaryota</taxon>
        <taxon>Metazoa</taxon>
        <taxon>Ecdysozoa</taxon>
        <taxon>Arthropoda</taxon>
        <taxon>Crustacea</taxon>
        <taxon>Multicrustacea</taxon>
        <taxon>Malacostraca</taxon>
        <taxon>Eumalacostraca</taxon>
        <taxon>Eucarida</taxon>
        <taxon>Decapoda</taxon>
        <taxon>Pleocyemata</taxon>
        <taxon>Brachyura</taxon>
        <taxon>Eubrachyura</taxon>
        <taxon>Portunoidea</taxon>
        <taxon>Portunidae</taxon>
        <taxon>Portuninae</taxon>
        <taxon>Portunus</taxon>
    </lineage>
</organism>
<sequence>MEARSQSLVNSFWTRKLARSHFKTPLKVQQEVTAEQNQVTARQEVTRQPAQHSEVTAGSMEVKVT</sequence>
<name>A0A5B7I3N1_PORTR</name>
<gene>
    <name evidence="2" type="ORF">E2C01_072846</name>
</gene>
<dbReference type="AlphaFoldDB" id="A0A5B7I3N1"/>
<dbReference type="EMBL" id="VSRR010048230">
    <property type="protein sequence ID" value="MPC78362.1"/>
    <property type="molecule type" value="Genomic_DNA"/>
</dbReference>
<evidence type="ECO:0000313" key="3">
    <source>
        <dbReference type="Proteomes" id="UP000324222"/>
    </source>
</evidence>
<feature type="compositionally biased region" description="Polar residues" evidence="1">
    <location>
        <begin position="33"/>
        <end position="56"/>
    </location>
</feature>
<feature type="region of interest" description="Disordered" evidence="1">
    <location>
        <begin position="33"/>
        <end position="65"/>
    </location>
</feature>
<accession>A0A5B7I3N1</accession>
<proteinExistence type="predicted"/>
<keyword evidence="3" id="KW-1185">Reference proteome</keyword>
<evidence type="ECO:0000256" key="1">
    <source>
        <dbReference type="SAM" id="MobiDB-lite"/>
    </source>
</evidence>